<dbReference type="PROSITE" id="PS50110">
    <property type="entry name" value="RESPONSE_REGULATORY"/>
    <property type="match status" value="1"/>
</dbReference>
<dbReference type="Pfam" id="PF00072">
    <property type="entry name" value="Response_reg"/>
    <property type="match status" value="1"/>
</dbReference>
<dbReference type="SMART" id="SM00448">
    <property type="entry name" value="REC"/>
    <property type="match status" value="1"/>
</dbReference>
<dbReference type="EMBL" id="AP018227">
    <property type="protein sequence ID" value="BAY81181.1"/>
    <property type="molecule type" value="Genomic_DNA"/>
</dbReference>
<dbReference type="CDD" id="cd17557">
    <property type="entry name" value="REC_Rcp-like"/>
    <property type="match status" value="1"/>
</dbReference>
<dbReference type="PANTHER" id="PTHR44520">
    <property type="entry name" value="RESPONSE REGULATOR RCP1-RELATED"/>
    <property type="match status" value="1"/>
</dbReference>
<accession>A0A1Z4LIZ4</accession>
<keyword evidence="1" id="KW-0597">Phosphoprotein</keyword>
<feature type="domain" description="Response regulatory" evidence="2">
    <location>
        <begin position="17"/>
        <end position="145"/>
    </location>
</feature>
<keyword evidence="4" id="KW-1185">Reference proteome</keyword>
<gene>
    <name evidence="3" type="ORF">NIES267_06560</name>
</gene>
<evidence type="ECO:0000256" key="1">
    <source>
        <dbReference type="PROSITE-ProRule" id="PRU00169"/>
    </source>
</evidence>
<evidence type="ECO:0000259" key="2">
    <source>
        <dbReference type="PROSITE" id="PS50110"/>
    </source>
</evidence>
<name>A0A1Z4LIZ4_9CYAN</name>
<dbReference type="SUPFAM" id="SSF52172">
    <property type="entry name" value="CheY-like"/>
    <property type="match status" value="1"/>
</dbReference>
<dbReference type="PANTHER" id="PTHR44520:SF2">
    <property type="entry name" value="RESPONSE REGULATOR RCP1"/>
    <property type="match status" value="1"/>
</dbReference>
<evidence type="ECO:0000313" key="3">
    <source>
        <dbReference type="EMBL" id="BAY81181.1"/>
    </source>
</evidence>
<evidence type="ECO:0000313" key="4">
    <source>
        <dbReference type="Proteomes" id="UP000218418"/>
    </source>
</evidence>
<dbReference type="InterPro" id="IPR011006">
    <property type="entry name" value="CheY-like_superfamily"/>
</dbReference>
<dbReference type="InterPro" id="IPR001789">
    <property type="entry name" value="Sig_transdc_resp-reg_receiver"/>
</dbReference>
<dbReference type="GO" id="GO:0000160">
    <property type="term" value="P:phosphorelay signal transduction system"/>
    <property type="evidence" value="ECO:0007669"/>
    <property type="project" value="InterPro"/>
</dbReference>
<dbReference type="InterPro" id="IPR052893">
    <property type="entry name" value="TCS_response_regulator"/>
</dbReference>
<dbReference type="Gene3D" id="3.40.50.2300">
    <property type="match status" value="1"/>
</dbReference>
<protein>
    <submittedName>
        <fullName evidence="3">Response regulator</fullName>
    </submittedName>
</protein>
<proteinExistence type="predicted"/>
<feature type="modified residue" description="4-aspartylphosphate" evidence="1">
    <location>
        <position position="78"/>
    </location>
</feature>
<sequence>MSKGEAELVEGQQKKISILIADDDEDDCMLAHEALIESHLQHELHVVKDGEELMDYLHRRGKFANPENASPPGLILLDLNMPKKDGREALKEIKSNPTFRHIPVVILTTSKATEDIQLSYSLGANSFIIKPVTFASLVEVMKTIGKYWFDIVELPY</sequence>
<dbReference type="AlphaFoldDB" id="A0A1Z4LIZ4"/>
<dbReference type="Proteomes" id="UP000218418">
    <property type="component" value="Chromosome"/>
</dbReference>
<organism evidence="3 4">
    <name type="scientific">Calothrix parasitica NIES-267</name>
    <dbReference type="NCBI Taxonomy" id="1973488"/>
    <lineage>
        <taxon>Bacteria</taxon>
        <taxon>Bacillati</taxon>
        <taxon>Cyanobacteriota</taxon>
        <taxon>Cyanophyceae</taxon>
        <taxon>Nostocales</taxon>
        <taxon>Calotrichaceae</taxon>
        <taxon>Calothrix</taxon>
    </lineage>
</organism>
<reference evidence="3 4" key="1">
    <citation type="submission" date="2017-06" db="EMBL/GenBank/DDBJ databases">
        <title>Genome sequencing of cyanobaciteial culture collection at National Institute for Environmental Studies (NIES).</title>
        <authorList>
            <person name="Hirose Y."/>
            <person name="Shimura Y."/>
            <person name="Fujisawa T."/>
            <person name="Nakamura Y."/>
            <person name="Kawachi M."/>
        </authorList>
    </citation>
    <scope>NUCLEOTIDE SEQUENCE [LARGE SCALE GENOMIC DNA]</scope>
    <source>
        <strain evidence="3 4">NIES-267</strain>
    </source>
</reference>